<keyword evidence="11" id="KW-0315">Glutamine amidotransferase</keyword>
<dbReference type="SUPFAM" id="SSF51395">
    <property type="entry name" value="FMN-linked oxidoreductases"/>
    <property type="match status" value="1"/>
</dbReference>
<dbReference type="GO" id="GO:0004355">
    <property type="term" value="F:glutamate synthase (NADPH) activity"/>
    <property type="evidence" value="ECO:0007669"/>
    <property type="project" value="UniProtKB-EC"/>
</dbReference>
<keyword evidence="8" id="KW-0288">FMN</keyword>
<keyword evidence="15" id="KW-0314">Glutamate biosynthesis</keyword>
<accession>A0A4Z0BI27</accession>
<comment type="catalytic activity">
    <reaction evidence="18">
        <text>2 L-glutamate + NADP(+) = L-glutamine + 2-oxoglutarate + NADPH + H(+)</text>
        <dbReference type="Rhea" id="RHEA:15501"/>
        <dbReference type="ChEBI" id="CHEBI:15378"/>
        <dbReference type="ChEBI" id="CHEBI:16810"/>
        <dbReference type="ChEBI" id="CHEBI:29985"/>
        <dbReference type="ChEBI" id="CHEBI:57783"/>
        <dbReference type="ChEBI" id="CHEBI:58349"/>
        <dbReference type="ChEBI" id="CHEBI:58359"/>
        <dbReference type="EC" id="1.4.1.13"/>
    </reaction>
</comment>
<keyword evidence="6" id="KW-0028">Amino-acid biosynthesis</keyword>
<dbReference type="InterPro" id="IPR017932">
    <property type="entry name" value="GATase_2_dom"/>
</dbReference>
<evidence type="ECO:0000256" key="5">
    <source>
        <dbReference type="ARBA" id="ARBA00012079"/>
    </source>
</evidence>
<dbReference type="Pfam" id="PF00310">
    <property type="entry name" value="GATase_2"/>
    <property type="match status" value="1"/>
</dbReference>
<dbReference type="CDD" id="cd00713">
    <property type="entry name" value="GltS"/>
    <property type="match status" value="1"/>
</dbReference>
<keyword evidence="23" id="KW-1185">Reference proteome</keyword>
<evidence type="ECO:0000256" key="8">
    <source>
        <dbReference type="ARBA" id="ARBA00022643"/>
    </source>
</evidence>
<comment type="cofactor">
    <cofactor evidence="3">
        <name>FAD</name>
        <dbReference type="ChEBI" id="CHEBI:57692"/>
    </cofactor>
</comment>
<evidence type="ECO:0000256" key="12">
    <source>
        <dbReference type="ARBA" id="ARBA00023002"/>
    </source>
</evidence>
<dbReference type="Pfam" id="PF01645">
    <property type="entry name" value="Glu_synthase"/>
    <property type="match status" value="1"/>
</dbReference>
<sequence>MTTAAEISHLQEKGLYSGAHEHDACGVGFVAHIKGEKSHAIISQGLKILENLDHRGAVGADKLMGDGAGILIQLPDSLYREEMAKQGVELPPPGEYGVGMIFLPKEHASRLACEQEMERAIKAEGQVLLGWRDVPVDRDMPMSPAVRQKEPILRQVFIGRGNDVIVQDALERKLYVIRKTASAAIQSLRLKHSKEYYVPSMSSRTVVYKGLLLADQVGTYYLDLKDSRCVSALALVHQRFSTNTFPEWPLAHPYRYVAHNGEINTVKGNYNWMRAREGVMSSPVLAADLKKLYPISFAGQSDTATFDNCLELLTMAGYPLAQAVMMMIPEPWEQHTLMDERRKAFYEYHAAMLEPWDGPASIVFTDGRQIGATLDRNGLRPSRYCVTDDDLVIMASESGVLPVPENRIVRKWRLQPGRMFLIDLEQGRMIDDEELKASLANSRPYKQWIENLRIKLDNLSETAGQAQPSDVALLDRQQAFGYTQEDIKFLMSPMAVAGEEGIGSMGNDSPLAVLSSKNKPLYNYFKQLFAQVTNPPIDPIREAIVMSLVSFIGPKPNLLDINQVNPPMRLEVSQPILDFEDMAKLRGIEKITQGKFRSATLDITYPLAWGHEGVEAQLASLNAEAVDAIKGGKNILIISDRAVAADRVAIPALLALSSIHQHLVREGLRTTAGLVVETGSAREVHHFGVLAGYGAEAVHPYLAMETLAALHKELPGDLSPEKAIYNYVKAIGKGLSKIMSKMGVSTYMSYCGAQLFEAIGLNSDTVEKYFTGTASRVEGIGVFEIAEEAIRTHRAAFGDDPVLAHMLDAGGEYAWRTRGEEHMWTPDAIAKLQHASRANNWSTYKEYAQLINDQSRRHMTLRGLFEFKVDPSKAIPVDEVEPAKEIVKRFATGAMSLGSISTEAHATLAIAMNRIGGKSNTGEGGEDPARYRNELKGIPIKTGQTMADIIGKEVVEVDIPLRDGDSLRSRIKQVASGRFGVTAEYLSSSDQVQIKMAQGAKPGEGGQLPGGKVSKYIGKLRYSVPGVGLISPPPHHDIYSIEDLAQLIHDLKNVATHASISVKLVSEVGVGTIAAGVAKCKADHVVIAGHDGGTGASPWSSIKHAGSPWEIGLAETQQTLVLNRLRGRIRVQADGQMKTGRDVAIGAILGADEFGFATAPLVVEGCIMMRKCHLNTCPVGVATQDPVLRRKFAGKPEHVVNYFFFVAEEVRQIMAQLGIRKLDDLIGRTDLLDMKKGIEHWKARGLDFGRLFARPNVPADVARFQVEEQDHRLDKSLDRVLIERSKPAIERGEKVQFIEVARNVNRSVGAMLSGEVTRAHAEGLPDDTIRIQLEGTGGQSFGAFLARGITLYLIGDANDYTGKGLSGGRVIVRPSIDFRGEATKNIIIGNTALYGATTGEAFFAGVAGERFAVRLSGATTVVEGTGDHGCEYMTGGTVVVLGKTGRNFAAGMSGGIAYVYDEDGQFASRCNTSMVALEHVLPSGEQKALAPRTKLHGDQTDEAQLKKLLEEHNRWTGSRRAREILDDWKNARAKFVKVFPNEYKRALAEMHEREVAAASTGNDAKLGVKTDGVAAA</sequence>
<evidence type="ECO:0000256" key="17">
    <source>
        <dbReference type="ARBA" id="ARBA00037898"/>
    </source>
</evidence>
<reference evidence="22 23" key="1">
    <citation type="submission" date="2019-03" db="EMBL/GenBank/DDBJ databases">
        <title>Ramlibacter sp. 18x22-1, whole genome shotgun sequence.</title>
        <authorList>
            <person name="Zhang X."/>
            <person name="Feng G."/>
            <person name="Zhu H."/>
        </authorList>
    </citation>
    <scope>NUCLEOTIDE SEQUENCE [LARGE SCALE GENOMIC DNA]</scope>
    <source>
        <strain evidence="22 23">18x22-1</strain>
    </source>
</reference>
<dbReference type="PANTHER" id="PTHR11938">
    <property type="entry name" value="FAD NADPH DEHYDROGENASE/OXIDOREDUCTASE"/>
    <property type="match status" value="1"/>
</dbReference>
<keyword evidence="14" id="KW-0411">Iron-sulfur</keyword>
<dbReference type="Pfam" id="PF04898">
    <property type="entry name" value="Glu_syn_central"/>
    <property type="match status" value="1"/>
</dbReference>
<evidence type="ECO:0000256" key="11">
    <source>
        <dbReference type="ARBA" id="ARBA00022962"/>
    </source>
</evidence>
<dbReference type="InterPro" id="IPR002932">
    <property type="entry name" value="Glu_synthdom"/>
</dbReference>
<dbReference type="CDD" id="cd02808">
    <property type="entry name" value="GltS_FMN"/>
    <property type="match status" value="1"/>
</dbReference>
<dbReference type="Pfam" id="PF01493">
    <property type="entry name" value="GXGXG"/>
    <property type="match status" value="1"/>
</dbReference>
<evidence type="ECO:0000256" key="7">
    <source>
        <dbReference type="ARBA" id="ARBA00022630"/>
    </source>
</evidence>
<dbReference type="EC" id="1.4.1.13" evidence="5"/>
<dbReference type="InterPro" id="IPR002489">
    <property type="entry name" value="Glu_synth_asu_C"/>
</dbReference>
<evidence type="ECO:0000256" key="16">
    <source>
        <dbReference type="ARBA" id="ARBA00023291"/>
    </source>
</evidence>
<dbReference type="InterPro" id="IPR050711">
    <property type="entry name" value="ET-N_metabolism_enzyme"/>
</dbReference>
<dbReference type="GO" id="GO:0019676">
    <property type="term" value="P:ammonia assimilation cycle"/>
    <property type="evidence" value="ECO:0007669"/>
    <property type="project" value="TreeGrafter"/>
</dbReference>
<dbReference type="InterPro" id="IPR036485">
    <property type="entry name" value="Glu_synth_asu_C_sf"/>
</dbReference>
<evidence type="ECO:0000256" key="4">
    <source>
        <dbReference type="ARBA" id="ARBA00009716"/>
    </source>
</evidence>
<dbReference type="PANTHER" id="PTHR11938:SF133">
    <property type="entry name" value="GLUTAMATE SYNTHASE (NADH)"/>
    <property type="match status" value="1"/>
</dbReference>
<feature type="domain" description="Glutamine amidotransferase type-2" evidence="21">
    <location>
        <begin position="25"/>
        <end position="425"/>
    </location>
</feature>
<dbReference type="GO" id="GO:0051538">
    <property type="term" value="F:3 iron, 4 sulfur cluster binding"/>
    <property type="evidence" value="ECO:0007669"/>
    <property type="project" value="UniProtKB-KW"/>
</dbReference>
<dbReference type="Gene3D" id="3.20.20.70">
    <property type="entry name" value="Aldolase class I"/>
    <property type="match status" value="2"/>
</dbReference>
<evidence type="ECO:0000256" key="14">
    <source>
        <dbReference type="ARBA" id="ARBA00023014"/>
    </source>
</evidence>
<evidence type="ECO:0000313" key="22">
    <source>
        <dbReference type="EMBL" id="TFY98986.1"/>
    </source>
</evidence>
<evidence type="ECO:0000256" key="9">
    <source>
        <dbReference type="ARBA" id="ARBA00022723"/>
    </source>
</evidence>
<dbReference type="InterPro" id="IPR006982">
    <property type="entry name" value="Glu_synth_centr_N"/>
</dbReference>
<keyword evidence="9" id="KW-0479">Metal-binding</keyword>
<name>A0A4Z0BI27_9BURK</name>
<keyword evidence="13" id="KW-0408">Iron</keyword>
<dbReference type="GO" id="GO:0046872">
    <property type="term" value="F:metal ion binding"/>
    <property type="evidence" value="ECO:0007669"/>
    <property type="project" value="UniProtKB-KW"/>
</dbReference>
<organism evidence="22 23">
    <name type="scientific">Ramlibacter humi</name>
    <dbReference type="NCBI Taxonomy" id="2530451"/>
    <lineage>
        <taxon>Bacteria</taxon>
        <taxon>Pseudomonadati</taxon>
        <taxon>Pseudomonadota</taxon>
        <taxon>Betaproteobacteria</taxon>
        <taxon>Burkholderiales</taxon>
        <taxon>Comamonadaceae</taxon>
        <taxon>Ramlibacter</taxon>
    </lineage>
</organism>
<evidence type="ECO:0000256" key="19">
    <source>
        <dbReference type="ARBA" id="ARBA00072108"/>
    </source>
</evidence>
<evidence type="ECO:0000256" key="20">
    <source>
        <dbReference type="ARBA" id="ARBA00079921"/>
    </source>
</evidence>
<comment type="cofactor">
    <cofactor evidence="2">
        <name>[3Fe-4S] cluster</name>
        <dbReference type="ChEBI" id="CHEBI:21137"/>
    </cofactor>
</comment>
<dbReference type="EMBL" id="SMLK01000005">
    <property type="protein sequence ID" value="TFY98986.1"/>
    <property type="molecule type" value="Genomic_DNA"/>
</dbReference>
<evidence type="ECO:0000313" key="23">
    <source>
        <dbReference type="Proteomes" id="UP000297839"/>
    </source>
</evidence>
<evidence type="ECO:0000256" key="13">
    <source>
        <dbReference type="ARBA" id="ARBA00023004"/>
    </source>
</evidence>
<evidence type="ECO:0000256" key="2">
    <source>
        <dbReference type="ARBA" id="ARBA00001927"/>
    </source>
</evidence>
<protein>
    <recommendedName>
        <fullName evidence="19">Glutamate synthase [NADPH] large chain</fullName>
        <ecNumber evidence="5">1.4.1.13</ecNumber>
    </recommendedName>
    <alternativeName>
        <fullName evidence="20">Glutamate synthase subunit alpha</fullName>
    </alternativeName>
</protein>
<dbReference type="FunFam" id="3.60.20.10:FF:000001">
    <property type="entry name" value="Glutamate synthase, large subunit"/>
    <property type="match status" value="1"/>
</dbReference>
<dbReference type="OrthoDB" id="9758182at2"/>
<dbReference type="InterPro" id="IPR029055">
    <property type="entry name" value="Ntn_hydrolases_N"/>
</dbReference>
<dbReference type="FunFam" id="2.160.20.60:FF:000001">
    <property type="entry name" value="Glutamate synthase, large subunit"/>
    <property type="match status" value="1"/>
</dbReference>
<dbReference type="RefSeq" id="WP_135250705.1">
    <property type="nucleotide sequence ID" value="NZ_SMLK01000005.1"/>
</dbReference>
<evidence type="ECO:0000256" key="10">
    <source>
        <dbReference type="ARBA" id="ARBA00022827"/>
    </source>
</evidence>
<keyword evidence="12" id="KW-0560">Oxidoreductase</keyword>
<keyword evidence="10" id="KW-0274">FAD</keyword>
<evidence type="ECO:0000256" key="18">
    <source>
        <dbReference type="ARBA" id="ARBA00048151"/>
    </source>
</evidence>
<dbReference type="Gene3D" id="2.160.20.60">
    <property type="entry name" value="Glutamate synthase, alpha subunit, C-terminal domain"/>
    <property type="match status" value="1"/>
</dbReference>
<comment type="caution">
    <text evidence="22">The sequence shown here is derived from an EMBL/GenBank/DDBJ whole genome shotgun (WGS) entry which is preliminary data.</text>
</comment>
<dbReference type="SUPFAM" id="SSF56235">
    <property type="entry name" value="N-terminal nucleophile aminohydrolases (Ntn hydrolases)"/>
    <property type="match status" value="1"/>
</dbReference>
<keyword evidence="16" id="KW-0003">3Fe-4S</keyword>
<proteinExistence type="inferred from homology"/>
<dbReference type="GO" id="GO:0006537">
    <property type="term" value="P:glutamate biosynthetic process"/>
    <property type="evidence" value="ECO:0007669"/>
    <property type="project" value="UniProtKB-KW"/>
</dbReference>
<comment type="pathway">
    <text evidence="17">Amino-acid biosynthesis; L-glutamate biosynthesis via GLT pathway; L-glutamate from 2-oxoglutarate and L-glutamine (NADP(+) route): step 1/1.</text>
</comment>
<evidence type="ECO:0000256" key="6">
    <source>
        <dbReference type="ARBA" id="ARBA00022605"/>
    </source>
</evidence>
<evidence type="ECO:0000256" key="3">
    <source>
        <dbReference type="ARBA" id="ARBA00001974"/>
    </source>
</evidence>
<dbReference type="InterPro" id="IPR013785">
    <property type="entry name" value="Aldolase_TIM"/>
</dbReference>
<gene>
    <name evidence="22" type="ORF">EZ216_15590</name>
</gene>
<dbReference type="PROSITE" id="PS51278">
    <property type="entry name" value="GATASE_TYPE_2"/>
    <property type="match status" value="1"/>
</dbReference>
<dbReference type="Proteomes" id="UP000297839">
    <property type="component" value="Unassembled WGS sequence"/>
</dbReference>
<evidence type="ECO:0000256" key="15">
    <source>
        <dbReference type="ARBA" id="ARBA00023164"/>
    </source>
</evidence>
<dbReference type="FunFam" id="3.20.20.70:FF:000031">
    <property type="entry name" value="Glutamate synthase 1 [NADH]"/>
    <property type="match status" value="1"/>
</dbReference>
<dbReference type="CDD" id="cd00982">
    <property type="entry name" value="gltB_C"/>
    <property type="match status" value="1"/>
</dbReference>
<dbReference type="FunFam" id="3.20.20.70:FF:000053">
    <property type="entry name" value="Glutamate synthase large subunit"/>
    <property type="match status" value="1"/>
</dbReference>
<dbReference type="SUPFAM" id="SSF69336">
    <property type="entry name" value="Alpha subunit of glutamate synthase, C-terminal domain"/>
    <property type="match status" value="1"/>
</dbReference>
<evidence type="ECO:0000259" key="21">
    <source>
        <dbReference type="PROSITE" id="PS51278"/>
    </source>
</evidence>
<comment type="cofactor">
    <cofactor evidence="1">
        <name>FMN</name>
        <dbReference type="ChEBI" id="CHEBI:58210"/>
    </cofactor>
</comment>
<evidence type="ECO:0000256" key="1">
    <source>
        <dbReference type="ARBA" id="ARBA00001917"/>
    </source>
</evidence>
<dbReference type="Gene3D" id="3.60.20.10">
    <property type="entry name" value="Glutamine Phosphoribosylpyrophosphate, subunit 1, domain 1"/>
    <property type="match status" value="1"/>
</dbReference>
<comment type="similarity">
    <text evidence="4">Belongs to the glutamate synthase family.</text>
</comment>
<keyword evidence="7" id="KW-0285">Flavoprotein</keyword>